<evidence type="ECO:0000313" key="11">
    <source>
        <dbReference type="Proteomes" id="UP001597119"/>
    </source>
</evidence>
<dbReference type="InterPro" id="IPR005467">
    <property type="entry name" value="His_kinase_dom"/>
</dbReference>
<evidence type="ECO:0000256" key="5">
    <source>
        <dbReference type="ARBA" id="ARBA00022777"/>
    </source>
</evidence>
<dbReference type="InterPro" id="IPR001610">
    <property type="entry name" value="PAC"/>
</dbReference>
<dbReference type="Gene3D" id="3.30.565.10">
    <property type="entry name" value="Histidine kinase-like ATPase, C-terminal domain"/>
    <property type="match status" value="1"/>
</dbReference>
<dbReference type="Pfam" id="PF00989">
    <property type="entry name" value="PAS"/>
    <property type="match status" value="1"/>
</dbReference>
<feature type="domain" description="PAS" evidence="8">
    <location>
        <begin position="7"/>
        <end position="72"/>
    </location>
</feature>
<dbReference type="PRINTS" id="PR00344">
    <property type="entry name" value="BCTRLSENSOR"/>
</dbReference>
<dbReference type="SMART" id="SM00091">
    <property type="entry name" value="PAS"/>
    <property type="match status" value="2"/>
</dbReference>
<name>A0ABD6CB07_9EURY</name>
<dbReference type="InterPro" id="IPR000700">
    <property type="entry name" value="PAS-assoc_C"/>
</dbReference>
<comment type="catalytic activity">
    <reaction evidence="1">
        <text>ATP + protein L-histidine = ADP + protein N-phospho-L-histidine.</text>
        <dbReference type="EC" id="2.7.13.3"/>
    </reaction>
</comment>
<organism evidence="10 11">
    <name type="scientific">Halorientalis brevis</name>
    <dbReference type="NCBI Taxonomy" id="1126241"/>
    <lineage>
        <taxon>Archaea</taxon>
        <taxon>Methanobacteriati</taxon>
        <taxon>Methanobacteriota</taxon>
        <taxon>Stenosarchaea group</taxon>
        <taxon>Halobacteria</taxon>
        <taxon>Halobacteriales</taxon>
        <taxon>Haloarculaceae</taxon>
        <taxon>Halorientalis</taxon>
    </lineage>
</organism>
<dbReference type="NCBIfam" id="TIGR00229">
    <property type="entry name" value="sensory_box"/>
    <property type="match status" value="2"/>
</dbReference>
<accession>A0ABD6CB07</accession>
<evidence type="ECO:0000259" key="7">
    <source>
        <dbReference type="PROSITE" id="PS50109"/>
    </source>
</evidence>
<dbReference type="InterPro" id="IPR000014">
    <property type="entry name" value="PAS"/>
</dbReference>
<dbReference type="CDD" id="cd00130">
    <property type="entry name" value="PAS"/>
    <property type="match status" value="1"/>
</dbReference>
<dbReference type="PROSITE" id="PS50109">
    <property type="entry name" value="HIS_KIN"/>
    <property type="match status" value="1"/>
</dbReference>
<dbReference type="Pfam" id="PF08448">
    <property type="entry name" value="PAS_4"/>
    <property type="match status" value="1"/>
</dbReference>
<sequence>MPPLDARDLLENVADGVVVHDAETGEIRDVNGRFCDLSGYDREELLGATVDLVSVEAPGYEHEAAQELLAQAQREGAVKFEWRNETKAGEVYPVEVHLSIGPDGEFAVATVRDSSERKAREREQREMAEYRDAIFESIPFPVYALDVEDYAVEHANTLAKVQAGDTCYEVTHQRDEPCDEGSEETLACPLSEVQRTGESVAVEHTHYDADGTERIYEVHASPIFDDDGNVAQIVESNVDITDRVEYRQRLETQRDDLELLNQVVRHDIRNDLQLVLTYAELLEDRVAAEERAYVETLLESTRNAIEVTTTAREMADVMLRDDHTRQRVSLRQTLLSELDEVRSAQSSALVSVDGAIPDVTVLANDMLDSVFRNLLQNAIQHNDAEIPEVTVSATVGADTVTVEIADNGPGVPDEQKEAIFGKGEKGLDSSGTGLGLYLVRTLIESYGGDIWVADRAEHRSAGNRPQTGDREGQSPSANRTSSDDDPEGAVFVVELPRGE</sequence>
<dbReference type="InterPro" id="IPR035965">
    <property type="entry name" value="PAS-like_dom_sf"/>
</dbReference>
<dbReference type="EMBL" id="JBHUDJ010000002">
    <property type="protein sequence ID" value="MFD1586452.1"/>
    <property type="molecule type" value="Genomic_DNA"/>
</dbReference>
<proteinExistence type="predicted"/>
<dbReference type="SMART" id="SM00086">
    <property type="entry name" value="PAC"/>
    <property type="match status" value="2"/>
</dbReference>
<evidence type="ECO:0000313" key="10">
    <source>
        <dbReference type="EMBL" id="MFD1586452.1"/>
    </source>
</evidence>
<evidence type="ECO:0000256" key="6">
    <source>
        <dbReference type="SAM" id="MobiDB-lite"/>
    </source>
</evidence>
<dbReference type="InterPro" id="IPR013656">
    <property type="entry name" value="PAS_4"/>
</dbReference>
<dbReference type="RefSeq" id="WP_247379692.1">
    <property type="nucleotide sequence ID" value="NZ_JALLGV010000007.1"/>
</dbReference>
<evidence type="ECO:0000256" key="3">
    <source>
        <dbReference type="ARBA" id="ARBA00022553"/>
    </source>
</evidence>
<dbReference type="GO" id="GO:0004673">
    <property type="term" value="F:protein histidine kinase activity"/>
    <property type="evidence" value="ECO:0007669"/>
    <property type="project" value="UniProtKB-EC"/>
</dbReference>
<dbReference type="Gene3D" id="3.30.450.20">
    <property type="entry name" value="PAS domain"/>
    <property type="match status" value="2"/>
</dbReference>
<protein>
    <recommendedName>
        <fullName evidence="2">histidine kinase</fullName>
        <ecNumber evidence="2">2.7.13.3</ecNumber>
    </recommendedName>
</protein>
<dbReference type="InterPro" id="IPR004358">
    <property type="entry name" value="Sig_transdc_His_kin-like_C"/>
</dbReference>
<comment type="caution">
    <text evidence="10">The sequence shown here is derived from an EMBL/GenBank/DDBJ whole genome shotgun (WGS) entry which is preliminary data.</text>
</comment>
<dbReference type="SUPFAM" id="SSF55874">
    <property type="entry name" value="ATPase domain of HSP90 chaperone/DNA topoisomerase II/histidine kinase"/>
    <property type="match status" value="1"/>
</dbReference>
<keyword evidence="3" id="KW-0597">Phosphoprotein</keyword>
<keyword evidence="5" id="KW-0418">Kinase</keyword>
<dbReference type="Proteomes" id="UP001597119">
    <property type="component" value="Unassembled WGS sequence"/>
</dbReference>
<feature type="region of interest" description="Disordered" evidence="6">
    <location>
        <begin position="458"/>
        <end position="489"/>
    </location>
</feature>
<evidence type="ECO:0000256" key="1">
    <source>
        <dbReference type="ARBA" id="ARBA00000085"/>
    </source>
</evidence>
<dbReference type="SUPFAM" id="SSF55785">
    <property type="entry name" value="PYP-like sensor domain (PAS domain)"/>
    <property type="match status" value="2"/>
</dbReference>
<dbReference type="PROSITE" id="PS50112">
    <property type="entry name" value="PAS"/>
    <property type="match status" value="1"/>
</dbReference>
<feature type="domain" description="PAC" evidence="9">
    <location>
        <begin position="200"/>
        <end position="252"/>
    </location>
</feature>
<dbReference type="PANTHER" id="PTHR43304:SF1">
    <property type="entry name" value="PAC DOMAIN-CONTAINING PROTEIN"/>
    <property type="match status" value="1"/>
</dbReference>
<reference evidence="10 11" key="1">
    <citation type="journal article" date="2019" name="Int. J. Syst. Evol. Microbiol.">
        <title>The Global Catalogue of Microorganisms (GCM) 10K type strain sequencing project: providing services to taxonomists for standard genome sequencing and annotation.</title>
        <authorList>
            <consortium name="The Broad Institute Genomics Platform"/>
            <consortium name="The Broad Institute Genome Sequencing Center for Infectious Disease"/>
            <person name="Wu L."/>
            <person name="Ma J."/>
        </authorList>
    </citation>
    <scope>NUCLEOTIDE SEQUENCE [LARGE SCALE GENOMIC DNA]</scope>
    <source>
        <strain evidence="10 11">CGMCC 1.12125</strain>
    </source>
</reference>
<dbReference type="PROSITE" id="PS50113">
    <property type="entry name" value="PAC"/>
    <property type="match status" value="1"/>
</dbReference>
<dbReference type="InterPro" id="IPR036890">
    <property type="entry name" value="HATPase_C_sf"/>
</dbReference>
<evidence type="ECO:0000259" key="9">
    <source>
        <dbReference type="PROSITE" id="PS50113"/>
    </source>
</evidence>
<dbReference type="AlphaFoldDB" id="A0ABD6CB07"/>
<dbReference type="InterPro" id="IPR003594">
    <property type="entry name" value="HATPase_dom"/>
</dbReference>
<feature type="domain" description="Histidine kinase" evidence="7">
    <location>
        <begin position="263"/>
        <end position="499"/>
    </location>
</feature>
<dbReference type="PANTHER" id="PTHR43304">
    <property type="entry name" value="PHYTOCHROME-LIKE PROTEIN CPH1"/>
    <property type="match status" value="1"/>
</dbReference>
<gene>
    <name evidence="10" type="ORF">ACFR9U_05625</name>
</gene>
<dbReference type="Pfam" id="PF02518">
    <property type="entry name" value="HATPase_c"/>
    <property type="match status" value="1"/>
</dbReference>
<keyword evidence="11" id="KW-1185">Reference proteome</keyword>
<evidence type="ECO:0000256" key="2">
    <source>
        <dbReference type="ARBA" id="ARBA00012438"/>
    </source>
</evidence>
<evidence type="ECO:0000259" key="8">
    <source>
        <dbReference type="PROSITE" id="PS50112"/>
    </source>
</evidence>
<dbReference type="EC" id="2.7.13.3" evidence="2"/>
<evidence type="ECO:0000256" key="4">
    <source>
        <dbReference type="ARBA" id="ARBA00022679"/>
    </source>
</evidence>
<keyword evidence="4" id="KW-0808">Transferase</keyword>
<dbReference type="InterPro" id="IPR052162">
    <property type="entry name" value="Sensor_kinase/Photoreceptor"/>
</dbReference>
<dbReference type="InterPro" id="IPR013767">
    <property type="entry name" value="PAS_fold"/>
</dbReference>
<dbReference type="SMART" id="SM00387">
    <property type="entry name" value="HATPase_c"/>
    <property type="match status" value="1"/>
</dbReference>